<evidence type="ECO:0000256" key="2">
    <source>
        <dbReference type="ARBA" id="ARBA00022729"/>
    </source>
</evidence>
<keyword evidence="4 7" id="KW-0442">Lipid degradation</keyword>
<dbReference type="GO" id="GO:0009395">
    <property type="term" value="P:phospholipid catabolic process"/>
    <property type="evidence" value="ECO:0007669"/>
    <property type="project" value="TreeGrafter"/>
</dbReference>
<feature type="non-terminal residue" evidence="8">
    <location>
        <position position="1"/>
    </location>
</feature>
<dbReference type="EMBL" id="BLLF01001998">
    <property type="protein sequence ID" value="GFH22241.1"/>
    <property type="molecule type" value="Genomic_DNA"/>
</dbReference>
<protein>
    <recommendedName>
        <fullName evidence="7">Phospholipase B-like</fullName>
        <ecNumber evidence="7">3.1.1.-</ecNumber>
    </recommendedName>
</protein>
<accession>A0A699ZIW7</accession>
<name>A0A699ZIW7_HAELA</name>
<sequence>MLANNGSAWATLATMHNSGTYNCQYMVVDLKRFQPGEELQSGLLTIVETMPGGSAWADTTQELERGYWPSYNVPYFPEIYAGMGYPHVRAALRKRGQAFDSLVAGLSYQVCSRAKLLRRDAGNVTNYAMGLAMQAEAVNGPAWAADGNGQPPFSWSAWPHVAHRGMINTYRTAFEMQEP</sequence>
<keyword evidence="9" id="KW-1185">Reference proteome</keyword>
<evidence type="ECO:0000256" key="6">
    <source>
        <dbReference type="ARBA" id="ARBA00023180"/>
    </source>
</evidence>
<comment type="caution">
    <text evidence="8">The sequence shown here is derived from an EMBL/GenBank/DDBJ whole genome shotgun (WGS) entry which is preliminary data.</text>
</comment>
<evidence type="ECO:0000256" key="1">
    <source>
        <dbReference type="ARBA" id="ARBA00007835"/>
    </source>
</evidence>
<keyword evidence="3 7" id="KW-0378">Hydrolase</keyword>
<reference evidence="8 9" key="1">
    <citation type="submission" date="2020-02" db="EMBL/GenBank/DDBJ databases">
        <title>Draft genome sequence of Haematococcus lacustris strain NIES-144.</title>
        <authorList>
            <person name="Morimoto D."/>
            <person name="Nakagawa S."/>
            <person name="Yoshida T."/>
            <person name="Sawayama S."/>
        </authorList>
    </citation>
    <scope>NUCLEOTIDE SEQUENCE [LARGE SCALE GENOMIC DNA]</scope>
    <source>
        <strain evidence="8 9">NIES-144</strain>
    </source>
</reference>
<dbReference type="InterPro" id="IPR007000">
    <property type="entry name" value="PLipase_B-like"/>
</dbReference>
<evidence type="ECO:0000313" key="9">
    <source>
        <dbReference type="Proteomes" id="UP000485058"/>
    </source>
</evidence>
<evidence type="ECO:0000256" key="5">
    <source>
        <dbReference type="ARBA" id="ARBA00023098"/>
    </source>
</evidence>
<dbReference type="Gene3D" id="3.60.60.30">
    <property type="match status" value="1"/>
</dbReference>
<dbReference type="PANTHER" id="PTHR12370:SF3">
    <property type="entry name" value="PHOSPHOLIPASE B-LIKE 2-RELATED"/>
    <property type="match status" value="1"/>
</dbReference>
<proteinExistence type="inferred from homology"/>
<keyword evidence="2" id="KW-0732">Signal</keyword>
<organism evidence="8 9">
    <name type="scientific">Haematococcus lacustris</name>
    <name type="common">Green alga</name>
    <name type="synonym">Haematococcus pluvialis</name>
    <dbReference type="NCBI Taxonomy" id="44745"/>
    <lineage>
        <taxon>Eukaryota</taxon>
        <taxon>Viridiplantae</taxon>
        <taxon>Chlorophyta</taxon>
        <taxon>core chlorophytes</taxon>
        <taxon>Chlorophyceae</taxon>
        <taxon>CS clade</taxon>
        <taxon>Chlamydomonadales</taxon>
        <taxon>Haematococcaceae</taxon>
        <taxon>Haematococcus</taxon>
    </lineage>
</organism>
<comment type="similarity">
    <text evidence="1 7">Belongs to the phospholipase B-like family.</text>
</comment>
<gene>
    <name evidence="8" type="ORF">HaLaN_19673</name>
</gene>
<dbReference type="EC" id="3.1.1.-" evidence="7"/>
<dbReference type="Pfam" id="PF04916">
    <property type="entry name" value="Phospholip_B"/>
    <property type="match status" value="1"/>
</dbReference>
<dbReference type="PANTHER" id="PTHR12370">
    <property type="entry name" value="PHOSPHOLIPASE B-RELATED"/>
    <property type="match status" value="1"/>
</dbReference>
<dbReference type="GO" id="GO:0004620">
    <property type="term" value="F:phospholipase activity"/>
    <property type="evidence" value="ECO:0007669"/>
    <property type="project" value="InterPro"/>
</dbReference>
<evidence type="ECO:0000313" key="8">
    <source>
        <dbReference type="EMBL" id="GFH22241.1"/>
    </source>
</evidence>
<dbReference type="Gene3D" id="3.60.60.20">
    <property type="match status" value="1"/>
</dbReference>
<dbReference type="InterPro" id="IPR043042">
    <property type="entry name" value="PLipase_B-like_dom3"/>
</dbReference>
<comment type="function">
    <text evidence="7">Putative phospholipase.</text>
</comment>
<keyword evidence="6" id="KW-0325">Glycoprotein</keyword>
<dbReference type="GO" id="GO:0005576">
    <property type="term" value="C:extracellular region"/>
    <property type="evidence" value="ECO:0007669"/>
    <property type="project" value="TreeGrafter"/>
</dbReference>
<dbReference type="Proteomes" id="UP000485058">
    <property type="component" value="Unassembled WGS sequence"/>
</dbReference>
<dbReference type="AlphaFoldDB" id="A0A699ZIW7"/>
<evidence type="ECO:0000256" key="3">
    <source>
        <dbReference type="ARBA" id="ARBA00022801"/>
    </source>
</evidence>
<evidence type="ECO:0000256" key="7">
    <source>
        <dbReference type="RuleBase" id="RU364138"/>
    </source>
</evidence>
<evidence type="ECO:0000256" key="4">
    <source>
        <dbReference type="ARBA" id="ARBA00022963"/>
    </source>
</evidence>
<keyword evidence="5 7" id="KW-0443">Lipid metabolism</keyword>